<evidence type="ECO:0000313" key="3">
    <source>
        <dbReference type="Proteomes" id="UP000275846"/>
    </source>
</evidence>
<name>A0A3P7D7P5_SCHSO</name>
<feature type="region of interest" description="Disordered" evidence="1">
    <location>
        <begin position="121"/>
        <end position="153"/>
    </location>
</feature>
<evidence type="ECO:0000256" key="1">
    <source>
        <dbReference type="SAM" id="MobiDB-lite"/>
    </source>
</evidence>
<accession>A0A3P7D7P5</accession>
<feature type="compositionally biased region" description="Pro residues" evidence="1">
    <location>
        <begin position="121"/>
        <end position="135"/>
    </location>
</feature>
<dbReference type="OrthoDB" id="6281537at2759"/>
<organism evidence="2 3">
    <name type="scientific">Schistocephalus solidus</name>
    <name type="common">Tapeworm</name>
    <dbReference type="NCBI Taxonomy" id="70667"/>
    <lineage>
        <taxon>Eukaryota</taxon>
        <taxon>Metazoa</taxon>
        <taxon>Spiralia</taxon>
        <taxon>Lophotrochozoa</taxon>
        <taxon>Platyhelminthes</taxon>
        <taxon>Cestoda</taxon>
        <taxon>Eucestoda</taxon>
        <taxon>Diphyllobothriidea</taxon>
        <taxon>Diphyllobothriidae</taxon>
        <taxon>Schistocephalus</taxon>
    </lineage>
</organism>
<protein>
    <recommendedName>
        <fullName evidence="4">C2H2-type domain-containing protein</fullName>
    </recommendedName>
</protein>
<reference evidence="2 3" key="1">
    <citation type="submission" date="2018-11" db="EMBL/GenBank/DDBJ databases">
        <authorList>
            <consortium name="Pathogen Informatics"/>
        </authorList>
    </citation>
    <scope>NUCLEOTIDE SEQUENCE [LARGE SCALE GENOMIC DNA]</scope>
    <source>
        <strain evidence="2 3">NST_G2</strain>
    </source>
</reference>
<evidence type="ECO:0000313" key="2">
    <source>
        <dbReference type="EMBL" id="VDM00299.1"/>
    </source>
</evidence>
<evidence type="ECO:0008006" key="4">
    <source>
        <dbReference type="Google" id="ProtNLM"/>
    </source>
</evidence>
<keyword evidence="3" id="KW-1185">Reference proteome</keyword>
<dbReference type="EMBL" id="UYSU01038473">
    <property type="protein sequence ID" value="VDM00299.1"/>
    <property type="molecule type" value="Genomic_DNA"/>
</dbReference>
<dbReference type="Proteomes" id="UP000275846">
    <property type="component" value="Unassembled WGS sequence"/>
</dbReference>
<proteinExistence type="predicted"/>
<gene>
    <name evidence="2" type="ORF">SSLN_LOCUS13913</name>
</gene>
<dbReference type="AlphaFoldDB" id="A0A3P7D7P5"/>
<sequence>MKQLQINLVTWEYLAQDRPAWRRSVTTCSAIYKVNRIAAEAEAKRAARKSAAPRTNTVDAQALPTCPRCRRTFHPRIGLFGHLRTLCNNNPTTSTSVTPALDPMMTKTTSTTDNNFIDVPPPTITDAILPPPPPLRRSRRRSPIAPLPSPQLQRQALEDRHADLEYELRTILAKQVYQGLLLNIVALRGRNHKLKALVFSSKLRDFGLHRLTKIGFEHLRTTEERAREDELLKMLVDIVEERTKLVEVQVSSGD</sequence>